<protein>
    <submittedName>
        <fullName evidence="4">Regulator of chromosome condensation domain-containing protein</fullName>
    </submittedName>
</protein>
<dbReference type="EMBL" id="LN714499">
    <property type="protein sequence ID" value="CEL75711.1"/>
    <property type="molecule type" value="Genomic_DNA"/>
</dbReference>
<dbReference type="InterPro" id="IPR000408">
    <property type="entry name" value="Reg_chr_condens"/>
</dbReference>
<dbReference type="SUPFAM" id="SSF50985">
    <property type="entry name" value="RCC1/BLIP-II"/>
    <property type="match status" value="2"/>
</dbReference>
<feature type="repeat" description="RCC1" evidence="2">
    <location>
        <begin position="509"/>
        <end position="537"/>
    </location>
</feature>
<evidence type="ECO:0000256" key="3">
    <source>
        <dbReference type="SAM" id="MobiDB-lite"/>
    </source>
</evidence>
<dbReference type="PANTHER" id="PTHR45622">
    <property type="entry name" value="UBIQUITIN-PROTEIN LIGASE E3A-RELATED"/>
    <property type="match status" value="1"/>
</dbReference>
<proteinExistence type="predicted"/>
<gene>
    <name evidence="4" type="ORF">BN1205_080520</name>
</gene>
<evidence type="ECO:0000256" key="1">
    <source>
        <dbReference type="ARBA" id="ARBA00022737"/>
    </source>
</evidence>
<name>A0A0F7V366_TOXGV</name>
<dbReference type="PANTHER" id="PTHR45622:SF70">
    <property type="entry name" value="SECRETION-REGULATING GUANINE NUCLEOTIDE EXCHANGE FACTOR"/>
    <property type="match status" value="1"/>
</dbReference>
<dbReference type="Pfam" id="PF00415">
    <property type="entry name" value="RCC1"/>
    <property type="match status" value="2"/>
</dbReference>
<feature type="region of interest" description="Disordered" evidence="3">
    <location>
        <begin position="386"/>
        <end position="458"/>
    </location>
</feature>
<feature type="repeat" description="RCC1" evidence="2">
    <location>
        <begin position="245"/>
        <end position="295"/>
    </location>
</feature>
<dbReference type="PRINTS" id="PR00633">
    <property type="entry name" value="RCCNDNSATION"/>
</dbReference>
<evidence type="ECO:0000256" key="2">
    <source>
        <dbReference type="PROSITE-ProRule" id="PRU00235"/>
    </source>
</evidence>
<dbReference type="PROSITE" id="PS00626">
    <property type="entry name" value="RCC1_2"/>
    <property type="match status" value="1"/>
</dbReference>
<dbReference type="InterPro" id="IPR051709">
    <property type="entry name" value="Ub-ligase/GTPase-reg"/>
</dbReference>
<accession>A0A0F7V366</accession>
<keyword evidence="1" id="KW-0677">Repeat</keyword>
<organism evidence="4">
    <name type="scientific">Toxoplasma gondii (strain ATCC 50861 / VEG)</name>
    <dbReference type="NCBI Taxonomy" id="432359"/>
    <lineage>
        <taxon>Eukaryota</taxon>
        <taxon>Sar</taxon>
        <taxon>Alveolata</taxon>
        <taxon>Apicomplexa</taxon>
        <taxon>Conoidasida</taxon>
        <taxon>Coccidia</taxon>
        <taxon>Eucoccidiorida</taxon>
        <taxon>Eimeriorina</taxon>
        <taxon>Sarcocystidae</taxon>
        <taxon>Toxoplasma</taxon>
    </lineage>
</organism>
<dbReference type="InterPro" id="IPR009091">
    <property type="entry name" value="RCC1/BLIP-II"/>
</dbReference>
<dbReference type="PROSITE" id="PS50012">
    <property type="entry name" value="RCC1_3"/>
    <property type="match status" value="3"/>
</dbReference>
<sequence length="537" mass="58213">MNRLLEIQPEDKGIIISQSKLIVVNGGACDFYTISLAERVDTPVVISIRATFGEVVVSPDTLQIKPEEYDKPRRIVVIGGKNREVSDSPEEDSSTTELLHYVTSKTPAYDGLAFRLTVVLVSTSGAILRSFGNNLHFQLAHQNTNKKSQTNPQKVGCGEAHTLILTLQGTMYAFGNAQNGRLGIPRPVDALGSPPDDQGLASLHRIRERGGLYANYSVPQLITGIPKVRVITVGAAFNACIDDRDCLYTWGSNAAGQLGLGHTDDVWQPQKVETFKIPLLQASCGKNHLLVLNYDGQVFATGDGGEGRLGLGDTHSRHSFERIKSLPPVRFVCAGGSHSAALDSGLLVWTWGSNCCGQLGLANWQPSAAFTAASVVADAAHAFNLQPQETKGKTQDRAVPSRTESSREPVLSVWGKGKGCGEEGLLKGQNSRGKREKRAGREPVKTSNDGDEEDKTHRDARKSILTAYCLAEGHESLSVKPQVVEFLREKQVVTLALGPLYSLAVTLHGFVYAWGGHEQGQLGLPDRLDNQEFPEMK</sequence>
<reference evidence="4" key="1">
    <citation type="journal article" date="2015" name="PLoS ONE">
        <title>Comprehensive Evaluation of Toxoplasma gondii VEG and Neospora caninum LIV Genomes with Tachyzoite Stage Transcriptome and Proteome Defines Novel Transcript Features.</title>
        <authorList>
            <person name="Ramaprasad A."/>
            <person name="Mourier T."/>
            <person name="Naeem R."/>
            <person name="Malas T.B."/>
            <person name="Moussa E."/>
            <person name="Panigrahi A."/>
            <person name="Vermont S.J."/>
            <person name="Otto T.D."/>
            <person name="Wastling J."/>
            <person name="Pain A."/>
        </authorList>
    </citation>
    <scope>NUCLEOTIDE SEQUENCE</scope>
    <source>
        <strain evidence="4">VEG</strain>
    </source>
</reference>
<feature type="repeat" description="RCC1" evidence="2">
    <location>
        <begin position="296"/>
        <end position="345"/>
    </location>
</feature>
<dbReference type="Gene3D" id="2.130.10.30">
    <property type="entry name" value="Regulator of chromosome condensation 1/beta-lactamase-inhibitor protein II"/>
    <property type="match status" value="3"/>
</dbReference>
<evidence type="ECO:0000313" key="4">
    <source>
        <dbReference type="EMBL" id="CEL75711.1"/>
    </source>
</evidence>
<dbReference type="AlphaFoldDB" id="A0A0F7V366"/>
<dbReference type="GO" id="GO:0005737">
    <property type="term" value="C:cytoplasm"/>
    <property type="evidence" value="ECO:0007669"/>
    <property type="project" value="TreeGrafter"/>
</dbReference>
<dbReference type="Pfam" id="PF13540">
    <property type="entry name" value="RCC1_2"/>
    <property type="match status" value="1"/>
</dbReference>